<dbReference type="Proteomes" id="UP000091857">
    <property type="component" value="Chromosome 9"/>
</dbReference>
<evidence type="ECO:0000256" key="1">
    <source>
        <dbReference type="SAM" id="MobiDB-lite"/>
    </source>
</evidence>
<proteinExistence type="predicted"/>
<organism evidence="2 3">
    <name type="scientific">Manihot esculenta</name>
    <name type="common">Cassava</name>
    <name type="synonym">Jatropha manihot</name>
    <dbReference type="NCBI Taxonomy" id="3983"/>
    <lineage>
        <taxon>Eukaryota</taxon>
        <taxon>Viridiplantae</taxon>
        <taxon>Streptophyta</taxon>
        <taxon>Embryophyta</taxon>
        <taxon>Tracheophyta</taxon>
        <taxon>Spermatophyta</taxon>
        <taxon>Magnoliopsida</taxon>
        <taxon>eudicotyledons</taxon>
        <taxon>Gunneridae</taxon>
        <taxon>Pentapetalae</taxon>
        <taxon>rosids</taxon>
        <taxon>fabids</taxon>
        <taxon>Malpighiales</taxon>
        <taxon>Euphorbiaceae</taxon>
        <taxon>Crotonoideae</taxon>
        <taxon>Manihoteae</taxon>
        <taxon>Manihot</taxon>
    </lineage>
</organism>
<dbReference type="STRING" id="3983.A0A2C9V9E5"/>
<evidence type="ECO:0000313" key="2">
    <source>
        <dbReference type="EMBL" id="OAY41367.1"/>
    </source>
</evidence>
<dbReference type="Pfam" id="PF02330">
    <property type="entry name" value="MAM33"/>
    <property type="match status" value="1"/>
</dbReference>
<dbReference type="AlphaFoldDB" id="A0A2C9V9E5"/>
<accession>A0A2C9V9E5</accession>
<sequence length="257" mass="29253">MAFSSLLRRASASVLPLAIRSVGSQRTFHSAISAVLSVEKRNLRYEACRQVFAPFFRFSTSTGAKLSADENLIRVLESEIDCAEQPNDVEDIPNGFPFEIQDNPGERTILLKRKYQDETIKVEVDEPSIPDEDVQEDDDGDQDKNVEDSDNPASLPLVVSITKGNGQILEFGITAYPDEITIDTLSVKDSEYSEDQLAYEGPDFCDLDENLQKAFHKYLEIRGIKPSTTNFLFEYMRNKDNKEYLLWLKNLKSFMER</sequence>
<dbReference type="FunFam" id="3.10.280.10:FF:000002">
    <property type="entry name" value="Mitochondrial glycoprotein family protein"/>
    <property type="match status" value="1"/>
</dbReference>
<dbReference type="OMA" id="IVIHAIY"/>
<dbReference type="InterPro" id="IPR036561">
    <property type="entry name" value="MAM33_sf"/>
</dbReference>
<dbReference type="SUPFAM" id="SSF54529">
    <property type="entry name" value="Mitochondrial glycoprotein MAM33-like"/>
    <property type="match status" value="1"/>
</dbReference>
<dbReference type="OrthoDB" id="278212at2759"/>
<feature type="region of interest" description="Disordered" evidence="1">
    <location>
        <begin position="125"/>
        <end position="153"/>
    </location>
</feature>
<dbReference type="GO" id="GO:0005759">
    <property type="term" value="C:mitochondrial matrix"/>
    <property type="evidence" value="ECO:0007669"/>
    <property type="project" value="InterPro"/>
</dbReference>
<feature type="compositionally biased region" description="Acidic residues" evidence="1">
    <location>
        <begin position="125"/>
        <end position="141"/>
    </location>
</feature>
<comment type="caution">
    <text evidence="2">The sequence shown here is derived from an EMBL/GenBank/DDBJ whole genome shotgun (WGS) entry which is preliminary data.</text>
</comment>
<dbReference type="Gene3D" id="3.10.280.10">
    <property type="entry name" value="Mitochondrial glycoprotein"/>
    <property type="match status" value="1"/>
</dbReference>
<dbReference type="PANTHER" id="PTHR10826">
    <property type="entry name" value="COMPLEMENT COMPONENT 1"/>
    <property type="match status" value="1"/>
</dbReference>
<gene>
    <name evidence="2" type="ORF">MANES_09G096200v8</name>
</gene>
<name>A0A2C9V9E5_MANES</name>
<dbReference type="PANTHER" id="PTHR10826:SF27">
    <property type="entry name" value="OS06G0326500 PROTEIN"/>
    <property type="match status" value="1"/>
</dbReference>
<protein>
    <recommendedName>
        <fullName evidence="4">Mitochondrial glycoprotein</fullName>
    </recommendedName>
</protein>
<reference evidence="3" key="1">
    <citation type="journal article" date="2016" name="Nat. Biotechnol.">
        <title>Sequencing wild and cultivated cassava and related species reveals extensive interspecific hybridization and genetic diversity.</title>
        <authorList>
            <person name="Bredeson J.V."/>
            <person name="Lyons J.B."/>
            <person name="Prochnik S.E."/>
            <person name="Wu G.A."/>
            <person name="Ha C.M."/>
            <person name="Edsinger-Gonzales E."/>
            <person name="Grimwood J."/>
            <person name="Schmutz J."/>
            <person name="Rabbi I.Y."/>
            <person name="Egesi C."/>
            <person name="Nauluvula P."/>
            <person name="Lebot V."/>
            <person name="Ndunguru J."/>
            <person name="Mkamilo G."/>
            <person name="Bart R.S."/>
            <person name="Setter T.L."/>
            <person name="Gleadow R.M."/>
            <person name="Kulakow P."/>
            <person name="Ferguson M.E."/>
            <person name="Rounsley S."/>
            <person name="Rokhsar D.S."/>
        </authorList>
    </citation>
    <scope>NUCLEOTIDE SEQUENCE [LARGE SCALE GENOMIC DNA]</scope>
    <source>
        <strain evidence="3">cv. AM560-2</strain>
    </source>
</reference>
<evidence type="ECO:0008006" key="4">
    <source>
        <dbReference type="Google" id="ProtNLM"/>
    </source>
</evidence>
<keyword evidence="3" id="KW-1185">Reference proteome</keyword>
<dbReference type="EMBL" id="CM004395">
    <property type="protein sequence ID" value="OAY41367.1"/>
    <property type="molecule type" value="Genomic_DNA"/>
</dbReference>
<evidence type="ECO:0000313" key="3">
    <source>
        <dbReference type="Proteomes" id="UP000091857"/>
    </source>
</evidence>
<dbReference type="Gramene" id="Manes.09G096200.1.v8.1">
    <property type="protein sequence ID" value="Manes.09G096200.1.v8.1.CDS"/>
    <property type="gene ID" value="Manes.09G096200.v8.1"/>
</dbReference>
<dbReference type="InterPro" id="IPR003428">
    <property type="entry name" value="MAM33"/>
</dbReference>